<evidence type="ECO:0000313" key="1">
    <source>
        <dbReference type="EMBL" id="EGT34846.1"/>
    </source>
</evidence>
<dbReference type="AlphaFoldDB" id="G0MKU6"/>
<accession>G0MKU6</accession>
<dbReference type="Proteomes" id="UP000008068">
    <property type="component" value="Unassembled WGS sequence"/>
</dbReference>
<evidence type="ECO:0000313" key="2">
    <source>
        <dbReference type="Proteomes" id="UP000008068"/>
    </source>
</evidence>
<dbReference type="EMBL" id="GL379799">
    <property type="protein sequence ID" value="EGT34846.1"/>
    <property type="molecule type" value="Genomic_DNA"/>
</dbReference>
<organism evidence="2">
    <name type="scientific">Caenorhabditis brenneri</name>
    <name type="common">Nematode worm</name>
    <dbReference type="NCBI Taxonomy" id="135651"/>
    <lineage>
        <taxon>Eukaryota</taxon>
        <taxon>Metazoa</taxon>
        <taxon>Ecdysozoa</taxon>
        <taxon>Nematoda</taxon>
        <taxon>Chromadorea</taxon>
        <taxon>Rhabditida</taxon>
        <taxon>Rhabditina</taxon>
        <taxon>Rhabditomorpha</taxon>
        <taxon>Rhabditoidea</taxon>
        <taxon>Rhabditidae</taxon>
        <taxon>Peloderinae</taxon>
        <taxon>Caenorhabditis</taxon>
    </lineage>
</organism>
<sequence>MTVSFRFSSSYSDFPKSFENHWNVIRKTKSDYEMRSSQEQQVINKQPVDDSKYNCVFVNEDDGFRLNWLKDGTDETGGILEEEDRKKREEKEEVISCVNCNIRNEKMNTKLSQLHLFLTSHSSDELLDESISGEF</sequence>
<dbReference type="HOGENOM" id="CLU_1887556_0_0_1"/>
<proteinExistence type="predicted"/>
<dbReference type="InParanoid" id="G0MKU6"/>
<name>G0MKU6_CAEBE</name>
<reference evidence="2" key="1">
    <citation type="submission" date="2011-07" db="EMBL/GenBank/DDBJ databases">
        <authorList>
            <consortium name="Caenorhabditis brenneri Sequencing and Analysis Consortium"/>
            <person name="Wilson R.K."/>
        </authorList>
    </citation>
    <scope>NUCLEOTIDE SEQUENCE [LARGE SCALE GENOMIC DNA]</scope>
    <source>
        <strain evidence="2">PB2801</strain>
    </source>
</reference>
<gene>
    <name evidence="1" type="ORF">CAEBREN_29856</name>
</gene>
<protein>
    <submittedName>
        <fullName evidence="1">Uncharacterized protein</fullName>
    </submittedName>
</protein>
<keyword evidence="2" id="KW-1185">Reference proteome</keyword>